<organism evidence="1 2">
    <name type="scientific">Roseimicrobium gellanilyticum</name>
    <dbReference type="NCBI Taxonomy" id="748857"/>
    <lineage>
        <taxon>Bacteria</taxon>
        <taxon>Pseudomonadati</taxon>
        <taxon>Verrucomicrobiota</taxon>
        <taxon>Verrucomicrobiia</taxon>
        <taxon>Verrucomicrobiales</taxon>
        <taxon>Verrucomicrobiaceae</taxon>
        <taxon>Roseimicrobium</taxon>
    </lineage>
</organism>
<evidence type="ECO:0000313" key="2">
    <source>
        <dbReference type="Proteomes" id="UP000253426"/>
    </source>
</evidence>
<sequence>MDRYYVNDTAQNNGDHEVHKENCNWLRLAIRKTDLGYHTQCSSAVQAARQHHRQVNGCVYCSPQCHTS</sequence>
<evidence type="ECO:0000313" key="1">
    <source>
        <dbReference type="EMBL" id="RBP41432.1"/>
    </source>
</evidence>
<name>A0A366HFU4_9BACT</name>
<keyword evidence="2" id="KW-1185">Reference proteome</keyword>
<gene>
    <name evidence="1" type="ORF">DES53_107264</name>
</gene>
<dbReference type="OrthoDB" id="47198at2"/>
<dbReference type="EMBL" id="QNRR01000007">
    <property type="protein sequence ID" value="RBP41432.1"/>
    <property type="molecule type" value="Genomic_DNA"/>
</dbReference>
<accession>A0A366HFU4</accession>
<dbReference type="AlphaFoldDB" id="A0A366HFU4"/>
<proteinExistence type="predicted"/>
<protein>
    <submittedName>
        <fullName evidence="1">Uncharacterized protein</fullName>
    </submittedName>
</protein>
<dbReference type="Proteomes" id="UP000253426">
    <property type="component" value="Unassembled WGS sequence"/>
</dbReference>
<reference evidence="1 2" key="1">
    <citation type="submission" date="2018-06" db="EMBL/GenBank/DDBJ databases">
        <title>Genomic Encyclopedia of Type Strains, Phase IV (KMG-IV): sequencing the most valuable type-strain genomes for metagenomic binning, comparative biology and taxonomic classification.</title>
        <authorList>
            <person name="Goeker M."/>
        </authorList>
    </citation>
    <scope>NUCLEOTIDE SEQUENCE [LARGE SCALE GENOMIC DNA]</scope>
    <source>
        <strain evidence="1 2">DSM 25532</strain>
    </source>
</reference>
<comment type="caution">
    <text evidence="1">The sequence shown here is derived from an EMBL/GenBank/DDBJ whole genome shotgun (WGS) entry which is preliminary data.</text>
</comment>